<dbReference type="InterPro" id="IPR011990">
    <property type="entry name" value="TPR-like_helical_dom_sf"/>
</dbReference>
<gene>
    <name evidence="2" type="ORF">BN860_02696g</name>
</gene>
<accession>A0A8J2T6S6</accession>
<evidence type="ECO:0000313" key="2">
    <source>
        <dbReference type="EMBL" id="CDF89372.1"/>
    </source>
</evidence>
<reference evidence="3" key="1">
    <citation type="journal article" date="2013" name="Genome Announc.">
        <title>Genome sequence of the food spoilage yeast Zygosaccharomyces bailii CLIB 213(T).</title>
        <authorList>
            <person name="Galeote V."/>
            <person name="Bigey F."/>
            <person name="Devillers H."/>
            <person name="Neuveglise C."/>
            <person name="Dequin S."/>
        </authorList>
    </citation>
    <scope>NUCLEOTIDE SEQUENCE [LARGE SCALE GENOMIC DNA]</scope>
    <source>
        <strain evidence="3">CLIB 213 / ATCC 58445 / CBS 680 / CCRC 21525 / NBRC 1098 / NCYC 1416 / NRRL Y-2227</strain>
    </source>
</reference>
<dbReference type="Proteomes" id="UP000019375">
    <property type="component" value="Unassembled WGS sequence"/>
</dbReference>
<dbReference type="EMBL" id="HG316457">
    <property type="protein sequence ID" value="CDF89372.1"/>
    <property type="molecule type" value="Genomic_DNA"/>
</dbReference>
<proteinExistence type="predicted"/>
<name>A0A8J2T6S6_ZYGB2</name>
<sequence length="645" mass="74690">MFRARGLALIRTFHSCQREQGSSLKEKLRNVQQHDILMNKSSKELAKLDAKKRIQFKKLQKSAYPRQQALHLLKQKHGDLDEEIKAAVLGPTSQDDLKHLIHTKDKRMIYTILGVSGDQLRDSKLIAGDVKKFLRRGQVEKAVFLSRLAKKKGSAAMNAVMEYYFNEKQAPQSGIDMYNWRKKWGIPSNEFTNTILFNGLAQQKRHVSKASGDLVLKTIDRLVKDNELSQIEYNAAISALSNCTDVTAAFELYERKIKGISKDAITHLWILRACKRIASDVLFQELVLTVLRKIPASCIDAQLLFEFCKTLNSRADCGRLQSMTILALNEYFEIELDQKSFPKPIKDFHFVPLSHWSIRERYPLSMSVLGLLLDNCLQTGQYELGIHFFRQVSKHKRDMLDIDMFHKYMELLIRGHSSTCGDQCLEVFNEIENDSNLPTVKHSLVLLYRAFEKQARKKVNNSERDKIDKFLKKCLCFIKEVEGVYSKEFNDRVYPAKSWKSIFSILKAANAHEAVGNRCLVAILDDYLKSSIRGEFEQFKSDSPSAQRFVELELVRLLNQIALRMALPQIENVDHSLPSTERTIFLQRRRLLQLRNCVLKHVEALESENRNKDVLEKWELALREKARHIILDHATEEFNKYVLER</sequence>
<dbReference type="OrthoDB" id="185373at2759"/>
<dbReference type="GO" id="GO:0005739">
    <property type="term" value="C:mitochondrion"/>
    <property type="evidence" value="ECO:0007669"/>
    <property type="project" value="UniProtKB-SubCell"/>
</dbReference>
<evidence type="ECO:0000256" key="1">
    <source>
        <dbReference type="ARBA" id="ARBA00004173"/>
    </source>
</evidence>
<keyword evidence="3" id="KW-1185">Reference proteome</keyword>
<organism evidence="2 3">
    <name type="scientific">Zygosaccharomyces bailii (strain CLIB 213 / ATCC 58445 / CBS 680 / BCRC 21525 / NBRC 1098 / NCYC 1416 / NRRL Y-2227)</name>
    <dbReference type="NCBI Taxonomy" id="1333698"/>
    <lineage>
        <taxon>Eukaryota</taxon>
        <taxon>Fungi</taxon>
        <taxon>Dikarya</taxon>
        <taxon>Ascomycota</taxon>
        <taxon>Saccharomycotina</taxon>
        <taxon>Saccharomycetes</taxon>
        <taxon>Saccharomycetales</taxon>
        <taxon>Saccharomycetaceae</taxon>
        <taxon>Zygosaccharomyces</taxon>
    </lineage>
</organism>
<dbReference type="AlphaFoldDB" id="A0A8J2T6S6"/>
<dbReference type="Pfam" id="PF13041">
    <property type="entry name" value="PPR_2"/>
    <property type="match status" value="1"/>
</dbReference>
<comment type="subcellular location">
    <subcellularLocation>
        <location evidence="1">Mitochondrion</location>
    </subcellularLocation>
</comment>
<protein>
    <submittedName>
        <fullName evidence="2">ZYBA0S04-02696g1_1</fullName>
    </submittedName>
</protein>
<evidence type="ECO:0000313" key="3">
    <source>
        <dbReference type="Proteomes" id="UP000019375"/>
    </source>
</evidence>
<dbReference type="InterPro" id="IPR002885">
    <property type="entry name" value="PPR_rpt"/>
</dbReference>
<dbReference type="Gene3D" id="1.25.40.10">
    <property type="entry name" value="Tetratricopeptide repeat domain"/>
    <property type="match status" value="1"/>
</dbReference>